<evidence type="ECO:0000313" key="1">
    <source>
        <dbReference type="EMBL" id="KAH7987637.1"/>
    </source>
</evidence>
<comment type="caution">
    <text evidence="1">The sequence shown here is derived from an EMBL/GenBank/DDBJ whole genome shotgun (WGS) entry which is preliminary data.</text>
</comment>
<gene>
    <name evidence="1" type="ORF">K3G42_008560</name>
</gene>
<dbReference type="Proteomes" id="UP000827872">
    <property type="component" value="Linkage Group LG17"/>
</dbReference>
<dbReference type="EMBL" id="CM037630">
    <property type="protein sequence ID" value="KAH7987637.1"/>
    <property type="molecule type" value="Genomic_DNA"/>
</dbReference>
<reference evidence="1" key="1">
    <citation type="submission" date="2021-08" db="EMBL/GenBank/DDBJ databases">
        <title>The first chromosome-level gecko genome reveals the dynamic sex chromosomes of Neotropical dwarf geckos (Sphaerodactylidae: Sphaerodactylus).</title>
        <authorList>
            <person name="Pinto B.J."/>
            <person name="Keating S.E."/>
            <person name="Gamble T."/>
        </authorList>
    </citation>
    <scope>NUCLEOTIDE SEQUENCE</scope>
    <source>
        <strain evidence="1">TG3544</strain>
    </source>
</reference>
<accession>A0ACB8E688</accession>
<organism evidence="1 2">
    <name type="scientific">Sphaerodactylus townsendi</name>
    <dbReference type="NCBI Taxonomy" id="933632"/>
    <lineage>
        <taxon>Eukaryota</taxon>
        <taxon>Metazoa</taxon>
        <taxon>Chordata</taxon>
        <taxon>Craniata</taxon>
        <taxon>Vertebrata</taxon>
        <taxon>Euteleostomi</taxon>
        <taxon>Lepidosauria</taxon>
        <taxon>Squamata</taxon>
        <taxon>Bifurcata</taxon>
        <taxon>Gekkota</taxon>
        <taxon>Sphaerodactylidae</taxon>
        <taxon>Sphaerodactylus</taxon>
    </lineage>
</organism>
<evidence type="ECO:0000313" key="2">
    <source>
        <dbReference type="Proteomes" id="UP000827872"/>
    </source>
</evidence>
<proteinExistence type="predicted"/>
<protein>
    <submittedName>
        <fullName evidence="1">Uncharacterized protein</fullName>
    </submittedName>
</protein>
<keyword evidence="2" id="KW-1185">Reference proteome</keyword>
<sequence length="169" mass="18993">MCLPLSPPLLFKINKMSGIFLANQILFPLPIFYSCLWKEGSGLSHLRLRLTPPTISLTRRQKLLDNLISPGCYLAKPLFIPLFPASGLSFIFSPASIEFCQPLISFSFLFFPCRHMLFMQIRPFHTLPLARDLQLKCDRKAEFAPANSLAQLHINAVPGATGGKKQKSF</sequence>
<name>A0ACB8E688_9SAUR</name>